<evidence type="ECO:0000313" key="1">
    <source>
        <dbReference type="EMBL" id="GAA5153796.1"/>
    </source>
</evidence>
<dbReference type="RefSeq" id="WP_345461973.1">
    <property type="nucleotide sequence ID" value="NZ_BAABKG010000005.1"/>
</dbReference>
<proteinExistence type="predicted"/>
<keyword evidence="2" id="KW-1185">Reference proteome</keyword>
<accession>A0ABP9Q1K7</accession>
<name>A0ABP9Q1K7_9ACTN</name>
<reference evidence="2" key="1">
    <citation type="journal article" date="2019" name="Int. J. Syst. Evol. Microbiol.">
        <title>The Global Catalogue of Microorganisms (GCM) 10K type strain sequencing project: providing services to taxonomists for standard genome sequencing and annotation.</title>
        <authorList>
            <consortium name="The Broad Institute Genomics Platform"/>
            <consortium name="The Broad Institute Genome Sequencing Center for Infectious Disease"/>
            <person name="Wu L."/>
            <person name="Ma J."/>
        </authorList>
    </citation>
    <scope>NUCLEOTIDE SEQUENCE [LARGE SCALE GENOMIC DNA]</scope>
    <source>
        <strain evidence="2">JCM 18459</strain>
    </source>
</reference>
<sequence>MARKPSNFQWLGFTDEQIKMLDFFDFIGNNGWARNSQSDALMPGLLKDWAEEGRTLEELQQAMQAIGYDRDDMRQLARWESKRTTGKFGR</sequence>
<protein>
    <submittedName>
        <fullName evidence="1">Uncharacterized protein</fullName>
    </submittedName>
</protein>
<dbReference type="EMBL" id="BAABKG010000005">
    <property type="protein sequence ID" value="GAA5153796.1"/>
    <property type="molecule type" value="Genomic_DNA"/>
</dbReference>
<organism evidence="1 2">
    <name type="scientific">Nocardioides marinquilinus</name>
    <dbReference type="NCBI Taxonomy" id="1210400"/>
    <lineage>
        <taxon>Bacteria</taxon>
        <taxon>Bacillati</taxon>
        <taxon>Actinomycetota</taxon>
        <taxon>Actinomycetes</taxon>
        <taxon>Propionibacteriales</taxon>
        <taxon>Nocardioidaceae</taxon>
        <taxon>Nocardioides</taxon>
    </lineage>
</organism>
<gene>
    <name evidence="1" type="ORF">GCM10023340_36360</name>
</gene>
<evidence type="ECO:0000313" key="2">
    <source>
        <dbReference type="Proteomes" id="UP001500221"/>
    </source>
</evidence>
<dbReference type="Proteomes" id="UP001500221">
    <property type="component" value="Unassembled WGS sequence"/>
</dbReference>
<comment type="caution">
    <text evidence="1">The sequence shown here is derived from an EMBL/GenBank/DDBJ whole genome shotgun (WGS) entry which is preliminary data.</text>
</comment>